<dbReference type="PANTHER" id="PTHR30231:SF4">
    <property type="entry name" value="PROTEIN NEN2"/>
    <property type="match status" value="1"/>
</dbReference>
<dbReference type="SMART" id="SM00497">
    <property type="entry name" value="IENR1"/>
    <property type="match status" value="2"/>
</dbReference>
<proteinExistence type="predicted"/>
<name>A0A9D5S7L3_XYLRU</name>
<dbReference type="GO" id="GO:0003676">
    <property type="term" value="F:nucleic acid binding"/>
    <property type="evidence" value="ECO:0007669"/>
    <property type="project" value="InterPro"/>
</dbReference>
<evidence type="ECO:0000313" key="6">
    <source>
        <dbReference type="EMBL" id="MBE6270933.1"/>
    </source>
</evidence>
<keyword evidence="3" id="KW-0269">Exonuclease</keyword>
<dbReference type="Gene3D" id="1.10.10.10">
    <property type="entry name" value="Winged helix-like DNA-binding domain superfamily/Winged helix DNA-binding domain"/>
    <property type="match status" value="2"/>
</dbReference>
<dbReference type="InterPro" id="IPR012337">
    <property type="entry name" value="RNaseH-like_sf"/>
</dbReference>
<organism evidence="6 7">
    <name type="scientific">Xylanibacter ruminicola</name>
    <name type="common">Prevotella ruminicola</name>
    <dbReference type="NCBI Taxonomy" id="839"/>
    <lineage>
        <taxon>Bacteria</taxon>
        <taxon>Pseudomonadati</taxon>
        <taxon>Bacteroidota</taxon>
        <taxon>Bacteroidia</taxon>
        <taxon>Bacteroidales</taxon>
        <taxon>Prevotellaceae</taxon>
        <taxon>Xylanibacter</taxon>
    </lineage>
</organism>
<dbReference type="Pfam" id="PF00929">
    <property type="entry name" value="RNase_T"/>
    <property type="match status" value="1"/>
</dbReference>
<dbReference type="InterPro" id="IPR036388">
    <property type="entry name" value="WH-like_DNA-bd_sf"/>
</dbReference>
<dbReference type="InterPro" id="IPR018541">
    <property type="entry name" value="Ftsk_gamma"/>
</dbReference>
<comment type="caution">
    <text evidence="6">The sequence shown here is derived from an EMBL/GenBank/DDBJ whole genome shotgun (WGS) entry which is preliminary data.</text>
</comment>
<feature type="domain" description="FtsK gamma" evidence="5">
    <location>
        <begin position="36"/>
        <end position="96"/>
    </location>
</feature>
<dbReference type="SUPFAM" id="SSF53098">
    <property type="entry name" value="Ribonuclease H-like"/>
    <property type="match status" value="1"/>
</dbReference>
<dbReference type="InterPro" id="IPR013520">
    <property type="entry name" value="Ribonucl_H"/>
</dbReference>
<gene>
    <name evidence="6" type="ORF">E7101_08280</name>
</gene>
<dbReference type="GO" id="GO:0008408">
    <property type="term" value="F:3'-5' exonuclease activity"/>
    <property type="evidence" value="ECO:0007669"/>
    <property type="project" value="TreeGrafter"/>
</dbReference>
<dbReference type="GO" id="GO:0006259">
    <property type="term" value="P:DNA metabolic process"/>
    <property type="evidence" value="ECO:0007669"/>
    <property type="project" value="UniProtKB-ARBA"/>
</dbReference>
<dbReference type="SMART" id="SM00479">
    <property type="entry name" value="EXOIII"/>
    <property type="match status" value="1"/>
</dbReference>
<keyword evidence="2" id="KW-0378">Hydrolase</keyword>
<evidence type="ECO:0000313" key="7">
    <source>
        <dbReference type="Proteomes" id="UP000806522"/>
    </source>
</evidence>
<evidence type="ECO:0000259" key="5">
    <source>
        <dbReference type="SMART" id="SM00843"/>
    </source>
</evidence>
<dbReference type="GO" id="GO:0005829">
    <property type="term" value="C:cytosol"/>
    <property type="evidence" value="ECO:0007669"/>
    <property type="project" value="TreeGrafter"/>
</dbReference>
<reference evidence="6" key="1">
    <citation type="submission" date="2019-04" db="EMBL/GenBank/DDBJ databases">
        <title>Evolution of Biomass-Degrading Anaerobic Consortia Revealed by Metagenomics.</title>
        <authorList>
            <person name="Peng X."/>
        </authorList>
    </citation>
    <scope>NUCLEOTIDE SEQUENCE</scope>
    <source>
        <strain evidence="6">SIG140</strain>
    </source>
</reference>
<dbReference type="PANTHER" id="PTHR30231">
    <property type="entry name" value="DNA POLYMERASE III SUBUNIT EPSILON"/>
    <property type="match status" value="1"/>
</dbReference>
<dbReference type="Proteomes" id="UP000806522">
    <property type="component" value="Unassembled WGS sequence"/>
</dbReference>
<protein>
    <submittedName>
        <fullName evidence="6">Uncharacterized protein</fullName>
    </submittedName>
</protein>
<evidence type="ECO:0000256" key="2">
    <source>
        <dbReference type="ARBA" id="ARBA00022801"/>
    </source>
</evidence>
<dbReference type="Gene3D" id="3.30.420.10">
    <property type="entry name" value="Ribonuclease H-like superfamily/Ribonuclease H"/>
    <property type="match status" value="1"/>
</dbReference>
<dbReference type="SMART" id="SM00843">
    <property type="entry name" value="Ftsk_gamma"/>
    <property type="match status" value="1"/>
</dbReference>
<dbReference type="InterPro" id="IPR003647">
    <property type="entry name" value="Intron_nuc_1_rpt"/>
</dbReference>
<sequence>MSIIDYIKGLFGGKPKEDANQSASVVEDESANSDCAVDKTPNMVNVARFVIQKGVCKGADIQRYFQIGYNLSGRLMSQLQQKGVLDSSYNVLVDANISDQELAQLLSRETPETVDSTNVFSASGFEVKIISSSPIDIDSSIKSYIPELSKYECYVVFDTETSGLSPQQGHEILQIGAVKYNTLTGAAIDTQSIFIKPSPHCVIEPAALRVNGIDIEKLKQTGVSKGEAINTFIEFIGTCPLFAYNAPFDMRFLKSTCEMVNIPLPTNPVCDVLAMVRQLALPTENKKLGTISEHFGFEGGCFHEAIKDCDATNFVIRQIYFNNEGKPIGKSVDDIHSNLYRNGVKLEPYIEQNMLELDVYSRLTGEFLFTKTIRQCAEKGIYVSYSTVKDLEETLWTTDYGIRLHEDSIGKIEPDIYYGKRLIDIYSRTTGEFLFTKTLEECAGLASSLTQKKIANATLEKSWLGEYGFRAHEEEPQTKIDRDFTYGKRLIDCYSKDGDFLKRYESISDIVTELGFAGDSPIKTMLRQDKITYNLNGYIFIYATTEQPIQKIKGAPLTKEAKRPIYVFDLDGNYLNVFLKITDCTAAYGLQTEGVRRCLSSGKPQYNGYIFRYSKTPLSEEELSAAKENYAYRETSKVEN</sequence>
<dbReference type="InterPro" id="IPR036397">
    <property type="entry name" value="RNaseH_sf"/>
</dbReference>
<accession>A0A9D5S7L3</accession>
<evidence type="ECO:0000256" key="1">
    <source>
        <dbReference type="ARBA" id="ARBA00022722"/>
    </source>
</evidence>
<keyword evidence="1" id="KW-0540">Nuclease</keyword>
<evidence type="ECO:0000259" key="4">
    <source>
        <dbReference type="SMART" id="SM00479"/>
    </source>
</evidence>
<dbReference type="AlphaFoldDB" id="A0A9D5S7L3"/>
<dbReference type="EMBL" id="SUYC01000008">
    <property type="protein sequence ID" value="MBE6270933.1"/>
    <property type="molecule type" value="Genomic_DNA"/>
</dbReference>
<dbReference type="CDD" id="cd06127">
    <property type="entry name" value="DEDDh"/>
    <property type="match status" value="1"/>
</dbReference>
<evidence type="ECO:0000256" key="3">
    <source>
        <dbReference type="ARBA" id="ARBA00022839"/>
    </source>
</evidence>
<feature type="domain" description="Exonuclease" evidence="4">
    <location>
        <begin position="153"/>
        <end position="325"/>
    </location>
</feature>